<keyword evidence="1" id="KW-0472">Membrane</keyword>
<keyword evidence="1" id="KW-1133">Transmembrane helix</keyword>
<name>A0ABN9V9Q1_9DINO</name>
<comment type="caution">
    <text evidence="2">The sequence shown here is derived from an EMBL/GenBank/DDBJ whole genome shotgun (WGS) entry which is preliminary data.</text>
</comment>
<dbReference type="Proteomes" id="UP001189429">
    <property type="component" value="Unassembled WGS sequence"/>
</dbReference>
<sequence length="211" mass="23147">VGRVDPWHLPRRCHAPNVITKHLSWMSYVSIYVAICLAQSFPVGAVHSYTRRTMGELAPAAWMQATADAMRAFGDHASEEQSVKHAKGQGEKGGKDGMTALVLLLLTKRCLSSSRELANLAGTVFQTWELAESGGGITEIMIQSGIKCGAAASLYLINTAAVFLDGKPEYIEGENKKFHEYVTKYAQAAEPTTVGKLVLHFRYRVYKGKKN</sequence>
<feature type="transmembrane region" description="Helical" evidence="1">
    <location>
        <begin position="25"/>
        <end position="46"/>
    </location>
</feature>
<organism evidence="2 3">
    <name type="scientific">Prorocentrum cordatum</name>
    <dbReference type="NCBI Taxonomy" id="2364126"/>
    <lineage>
        <taxon>Eukaryota</taxon>
        <taxon>Sar</taxon>
        <taxon>Alveolata</taxon>
        <taxon>Dinophyceae</taxon>
        <taxon>Prorocentrales</taxon>
        <taxon>Prorocentraceae</taxon>
        <taxon>Prorocentrum</taxon>
    </lineage>
</organism>
<evidence type="ECO:0000256" key="1">
    <source>
        <dbReference type="SAM" id="Phobius"/>
    </source>
</evidence>
<reference evidence="2" key="1">
    <citation type="submission" date="2023-10" db="EMBL/GenBank/DDBJ databases">
        <authorList>
            <person name="Chen Y."/>
            <person name="Shah S."/>
            <person name="Dougan E. K."/>
            <person name="Thang M."/>
            <person name="Chan C."/>
        </authorList>
    </citation>
    <scope>NUCLEOTIDE SEQUENCE [LARGE SCALE GENOMIC DNA]</scope>
</reference>
<dbReference type="EMBL" id="CAUYUJ010016762">
    <property type="protein sequence ID" value="CAK0868580.1"/>
    <property type="molecule type" value="Genomic_DNA"/>
</dbReference>
<accession>A0ABN9V9Q1</accession>
<keyword evidence="1" id="KW-0812">Transmembrane</keyword>
<gene>
    <name evidence="2" type="ORF">PCOR1329_LOCUS55197</name>
</gene>
<protein>
    <submittedName>
        <fullName evidence="2">Uncharacterized protein</fullName>
    </submittedName>
</protein>
<evidence type="ECO:0000313" key="3">
    <source>
        <dbReference type="Proteomes" id="UP001189429"/>
    </source>
</evidence>
<proteinExistence type="predicted"/>
<feature type="non-terminal residue" evidence="2">
    <location>
        <position position="1"/>
    </location>
</feature>
<keyword evidence="3" id="KW-1185">Reference proteome</keyword>
<evidence type="ECO:0000313" key="2">
    <source>
        <dbReference type="EMBL" id="CAK0868580.1"/>
    </source>
</evidence>
<feature type="non-terminal residue" evidence="2">
    <location>
        <position position="211"/>
    </location>
</feature>